<feature type="compositionally biased region" description="Polar residues" evidence="1">
    <location>
        <begin position="137"/>
        <end position="150"/>
    </location>
</feature>
<keyword evidence="3" id="KW-1185">Reference proteome</keyword>
<feature type="region of interest" description="Disordered" evidence="1">
    <location>
        <begin position="92"/>
        <end position="160"/>
    </location>
</feature>
<dbReference type="AlphaFoldDB" id="A0AAV7PV91"/>
<accession>A0AAV7PV91</accession>
<reference evidence="2" key="1">
    <citation type="journal article" date="2022" name="bioRxiv">
        <title>Sequencing and chromosome-scale assembly of the giantPleurodeles waltlgenome.</title>
        <authorList>
            <person name="Brown T."/>
            <person name="Elewa A."/>
            <person name="Iarovenko S."/>
            <person name="Subramanian E."/>
            <person name="Araus A.J."/>
            <person name="Petzold A."/>
            <person name="Susuki M."/>
            <person name="Suzuki K.-i.T."/>
            <person name="Hayashi T."/>
            <person name="Toyoda A."/>
            <person name="Oliveira C."/>
            <person name="Osipova E."/>
            <person name="Leigh N.D."/>
            <person name="Simon A."/>
            <person name="Yun M.H."/>
        </authorList>
    </citation>
    <scope>NUCLEOTIDE SEQUENCE</scope>
    <source>
        <strain evidence="2">20211129_DDA</strain>
        <tissue evidence="2">Liver</tissue>
    </source>
</reference>
<evidence type="ECO:0000313" key="2">
    <source>
        <dbReference type="EMBL" id="KAJ1130849.1"/>
    </source>
</evidence>
<gene>
    <name evidence="2" type="ORF">NDU88_009195</name>
</gene>
<proteinExistence type="predicted"/>
<protein>
    <submittedName>
        <fullName evidence="2">Uncharacterized protein</fullName>
    </submittedName>
</protein>
<evidence type="ECO:0000256" key="1">
    <source>
        <dbReference type="SAM" id="MobiDB-lite"/>
    </source>
</evidence>
<feature type="region of interest" description="Disordered" evidence="1">
    <location>
        <begin position="1"/>
        <end position="26"/>
    </location>
</feature>
<sequence length="160" mass="16432">MIGSRLIQLEESNHRGPRTSPTHQAIGPLPLMDGEQPAFSAPLPAQSSQASPWLGTVVQASSHQCHVSPEACRRGAPGASTLQPSSPRALAHAAVNSGGAPASTHHLCHSSPQLSSANPPGPPGGRAAQLGLASWRSHATSFRGRSSSCPDSMVPPRPTP</sequence>
<dbReference type="Proteomes" id="UP001066276">
    <property type="component" value="Chromosome 7"/>
</dbReference>
<name>A0AAV7PV91_PLEWA</name>
<comment type="caution">
    <text evidence="2">The sequence shown here is derived from an EMBL/GenBank/DDBJ whole genome shotgun (WGS) entry which is preliminary data.</text>
</comment>
<dbReference type="EMBL" id="JANPWB010000011">
    <property type="protein sequence ID" value="KAJ1130849.1"/>
    <property type="molecule type" value="Genomic_DNA"/>
</dbReference>
<evidence type="ECO:0000313" key="3">
    <source>
        <dbReference type="Proteomes" id="UP001066276"/>
    </source>
</evidence>
<organism evidence="2 3">
    <name type="scientific">Pleurodeles waltl</name>
    <name type="common">Iberian ribbed newt</name>
    <dbReference type="NCBI Taxonomy" id="8319"/>
    <lineage>
        <taxon>Eukaryota</taxon>
        <taxon>Metazoa</taxon>
        <taxon>Chordata</taxon>
        <taxon>Craniata</taxon>
        <taxon>Vertebrata</taxon>
        <taxon>Euteleostomi</taxon>
        <taxon>Amphibia</taxon>
        <taxon>Batrachia</taxon>
        <taxon>Caudata</taxon>
        <taxon>Salamandroidea</taxon>
        <taxon>Salamandridae</taxon>
        <taxon>Pleurodelinae</taxon>
        <taxon>Pleurodeles</taxon>
    </lineage>
</organism>